<dbReference type="SUPFAM" id="SSF46689">
    <property type="entry name" value="Homeodomain-like"/>
    <property type="match status" value="1"/>
</dbReference>
<proteinExistence type="predicted"/>
<evidence type="ECO:0000256" key="1">
    <source>
        <dbReference type="ARBA" id="ARBA00023125"/>
    </source>
</evidence>
<dbReference type="PROSITE" id="PS50977">
    <property type="entry name" value="HTH_TETR_2"/>
    <property type="match status" value="1"/>
</dbReference>
<organism evidence="4 5">
    <name type="scientific">Bacillus solimangrovi</name>
    <dbReference type="NCBI Taxonomy" id="1305675"/>
    <lineage>
        <taxon>Bacteria</taxon>
        <taxon>Bacillati</taxon>
        <taxon>Bacillota</taxon>
        <taxon>Bacilli</taxon>
        <taxon>Bacillales</taxon>
        <taxon>Bacillaceae</taxon>
        <taxon>Bacillus</taxon>
    </lineage>
</organism>
<dbReference type="InterPro" id="IPR009057">
    <property type="entry name" value="Homeodomain-like_sf"/>
</dbReference>
<feature type="DNA-binding region" description="H-T-H motif" evidence="2">
    <location>
        <begin position="36"/>
        <end position="55"/>
    </location>
</feature>
<evidence type="ECO:0000313" key="4">
    <source>
        <dbReference type="EMBL" id="OEH92460.1"/>
    </source>
</evidence>
<dbReference type="AlphaFoldDB" id="A0A1E5LEG8"/>
<dbReference type="Gene3D" id="1.10.357.10">
    <property type="entry name" value="Tetracycline Repressor, domain 2"/>
    <property type="match status" value="1"/>
</dbReference>
<protein>
    <recommendedName>
        <fullName evidence="3">HTH tetR-type domain-containing protein</fullName>
    </recommendedName>
</protein>
<name>A0A1E5LEG8_9BACI</name>
<reference evidence="4 5" key="1">
    <citation type="submission" date="2016-08" db="EMBL/GenBank/DDBJ databases">
        <title>Genome of Bacillus solimangrovi GH2-4.</title>
        <authorList>
            <person name="Lim S."/>
            <person name="Kim B.-C."/>
        </authorList>
    </citation>
    <scope>NUCLEOTIDE SEQUENCE [LARGE SCALE GENOMIC DNA]</scope>
    <source>
        <strain evidence="4 5">GH2-4</strain>
    </source>
</reference>
<accession>A0A1E5LEG8</accession>
<evidence type="ECO:0000259" key="3">
    <source>
        <dbReference type="PROSITE" id="PS50977"/>
    </source>
</evidence>
<dbReference type="RefSeq" id="WP_069717537.1">
    <property type="nucleotide sequence ID" value="NZ_MJEH01000028.1"/>
</dbReference>
<evidence type="ECO:0000256" key="2">
    <source>
        <dbReference type="PROSITE-ProRule" id="PRU00335"/>
    </source>
</evidence>
<dbReference type="Proteomes" id="UP000095209">
    <property type="component" value="Unassembled WGS sequence"/>
</dbReference>
<sequence>MEKKFSLRERKKIQTKISVLNAMLDGLSEKTFNEIRVEDICEKVNISKVTFFKYFSMKEDVLDYFVLRWQYERTIEIHQKRFIGLEGIYQVFKSVSEVPNADKIIVSLINYYSKIRNRPRKLELTAYERFTVDPQFENEHPIEILPLDKIFEVYIAESRHILCEDKDKYINQLITLFYGVPFQVHIRMLEKGALSNLYKESLDLLFINKSG</sequence>
<feature type="domain" description="HTH tetR-type" evidence="3">
    <location>
        <begin position="13"/>
        <end position="73"/>
    </location>
</feature>
<dbReference type="EMBL" id="MJEH01000028">
    <property type="protein sequence ID" value="OEH92460.1"/>
    <property type="molecule type" value="Genomic_DNA"/>
</dbReference>
<dbReference type="OrthoDB" id="9812484at2"/>
<keyword evidence="5" id="KW-1185">Reference proteome</keyword>
<dbReference type="STRING" id="1305675.BFG57_15895"/>
<gene>
    <name evidence="4" type="ORF">BFG57_15895</name>
</gene>
<dbReference type="InterPro" id="IPR001647">
    <property type="entry name" value="HTH_TetR"/>
</dbReference>
<comment type="caution">
    <text evidence="4">The sequence shown here is derived from an EMBL/GenBank/DDBJ whole genome shotgun (WGS) entry which is preliminary data.</text>
</comment>
<evidence type="ECO:0000313" key="5">
    <source>
        <dbReference type="Proteomes" id="UP000095209"/>
    </source>
</evidence>
<keyword evidence="1 2" id="KW-0238">DNA-binding</keyword>
<dbReference type="GO" id="GO:0003677">
    <property type="term" value="F:DNA binding"/>
    <property type="evidence" value="ECO:0007669"/>
    <property type="project" value="UniProtKB-UniRule"/>
</dbReference>